<dbReference type="AlphaFoldDB" id="A0A5A9NH10"/>
<comment type="caution">
    <text evidence="2">The sequence shown here is derived from an EMBL/GenBank/DDBJ whole genome shotgun (WGS) entry which is preliminary data.</text>
</comment>
<sequence length="105" mass="11437">MLDAQTLDAAIVSAPLLDEGAAPKRTVGHAALDNINGRDSKQSRSSIRPSGLVGPQGRVCPVMSRVEDIQLMEDMETFVPSDHFHESLNRPIHAFSTPDIICISW</sequence>
<evidence type="ECO:0000313" key="3">
    <source>
        <dbReference type="Proteomes" id="UP000324632"/>
    </source>
</evidence>
<name>A0A5A9NH10_9TELE</name>
<proteinExistence type="predicted"/>
<feature type="region of interest" description="Disordered" evidence="1">
    <location>
        <begin position="29"/>
        <end position="54"/>
    </location>
</feature>
<evidence type="ECO:0000313" key="2">
    <source>
        <dbReference type="EMBL" id="KAA0708121.1"/>
    </source>
</evidence>
<gene>
    <name evidence="2" type="ORF">E1301_Tti022004</name>
</gene>
<protein>
    <submittedName>
        <fullName evidence="2">Uncharacterized protein</fullName>
    </submittedName>
</protein>
<dbReference type="EMBL" id="SOYY01000019">
    <property type="protein sequence ID" value="KAA0708121.1"/>
    <property type="molecule type" value="Genomic_DNA"/>
</dbReference>
<keyword evidence="3" id="KW-1185">Reference proteome</keyword>
<accession>A0A5A9NH10</accession>
<dbReference type="Proteomes" id="UP000324632">
    <property type="component" value="Chromosome 19"/>
</dbReference>
<reference evidence="2 3" key="1">
    <citation type="journal article" date="2019" name="Mol. Ecol. Resour.">
        <title>Chromosome-level genome assembly of Triplophysa tibetana, a fish adapted to the harsh high-altitude environment of the Tibetan Plateau.</title>
        <authorList>
            <person name="Yang X."/>
            <person name="Liu H."/>
            <person name="Ma Z."/>
            <person name="Zou Y."/>
            <person name="Zou M."/>
            <person name="Mao Y."/>
            <person name="Li X."/>
            <person name="Wang H."/>
            <person name="Chen T."/>
            <person name="Wang W."/>
            <person name="Yang R."/>
        </authorList>
    </citation>
    <scope>NUCLEOTIDE SEQUENCE [LARGE SCALE GENOMIC DNA]</scope>
    <source>
        <strain evidence="2">TTIB1903HZAU</strain>
        <tissue evidence="2">Muscle</tissue>
    </source>
</reference>
<evidence type="ECO:0000256" key="1">
    <source>
        <dbReference type="SAM" id="MobiDB-lite"/>
    </source>
</evidence>
<organism evidence="2 3">
    <name type="scientific">Triplophysa tibetana</name>
    <dbReference type="NCBI Taxonomy" id="1572043"/>
    <lineage>
        <taxon>Eukaryota</taxon>
        <taxon>Metazoa</taxon>
        <taxon>Chordata</taxon>
        <taxon>Craniata</taxon>
        <taxon>Vertebrata</taxon>
        <taxon>Euteleostomi</taxon>
        <taxon>Actinopterygii</taxon>
        <taxon>Neopterygii</taxon>
        <taxon>Teleostei</taxon>
        <taxon>Ostariophysi</taxon>
        <taxon>Cypriniformes</taxon>
        <taxon>Nemacheilidae</taxon>
        <taxon>Triplophysa</taxon>
    </lineage>
</organism>